<evidence type="ECO:0000313" key="6">
    <source>
        <dbReference type="Proteomes" id="UP001225034"/>
    </source>
</evidence>
<keyword evidence="6" id="KW-1185">Reference proteome</keyword>
<dbReference type="PANTHER" id="PTHR22916:SF51">
    <property type="entry name" value="GLYCOSYLTRANSFERASE EPSH-RELATED"/>
    <property type="match status" value="1"/>
</dbReference>
<evidence type="ECO:0000256" key="1">
    <source>
        <dbReference type="ARBA" id="ARBA00006739"/>
    </source>
</evidence>
<keyword evidence="3" id="KW-0808">Transferase</keyword>
<dbReference type="PANTHER" id="PTHR22916">
    <property type="entry name" value="GLYCOSYLTRANSFERASE"/>
    <property type="match status" value="1"/>
</dbReference>
<keyword evidence="2" id="KW-0328">Glycosyltransferase</keyword>
<dbReference type="InterPro" id="IPR001173">
    <property type="entry name" value="Glyco_trans_2-like"/>
</dbReference>
<organism evidence="5 6">
    <name type="scientific">Alkalicoccobacillus murimartini</name>
    <dbReference type="NCBI Taxonomy" id="171685"/>
    <lineage>
        <taxon>Bacteria</taxon>
        <taxon>Bacillati</taxon>
        <taxon>Bacillota</taxon>
        <taxon>Bacilli</taxon>
        <taxon>Bacillales</taxon>
        <taxon>Bacillaceae</taxon>
        <taxon>Alkalicoccobacillus</taxon>
    </lineage>
</organism>
<dbReference type="Proteomes" id="UP001225034">
    <property type="component" value="Unassembled WGS sequence"/>
</dbReference>
<comment type="caution">
    <text evidence="5">The sequence shown here is derived from an EMBL/GenBank/DDBJ whole genome shotgun (WGS) entry which is preliminary data.</text>
</comment>
<evidence type="ECO:0000313" key="5">
    <source>
        <dbReference type="EMBL" id="MDQ0208601.1"/>
    </source>
</evidence>
<dbReference type="SUPFAM" id="SSF53448">
    <property type="entry name" value="Nucleotide-diphospho-sugar transferases"/>
    <property type="match status" value="1"/>
</dbReference>
<accession>A0ABT9YLI2</accession>
<protein>
    <submittedName>
        <fullName evidence="5">Glycosyltransferase involved in cell wall biosynthesis</fullName>
    </submittedName>
</protein>
<dbReference type="RefSeq" id="WP_306984797.1">
    <property type="nucleotide sequence ID" value="NZ_JAUSUA010000006.1"/>
</dbReference>
<gene>
    <name evidence="5" type="ORF">J2S05_003413</name>
</gene>
<evidence type="ECO:0000256" key="2">
    <source>
        <dbReference type="ARBA" id="ARBA00022676"/>
    </source>
</evidence>
<feature type="domain" description="Glycosyltransferase 2-like" evidence="4">
    <location>
        <begin position="6"/>
        <end position="171"/>
    </location>
</feature>
<dbReference type="InterPro" id="IPR029044">
    <property type="entry name" value="Nucleotide-diphossugar_trans"/>
</dbReference>
<sequence length="326" mass="38063">MKHLISIVIPVYDVEDYLTECVNSIVNQSYSNLEIILVNDKSTDNSGVICDTLAKQDARIKVYHNTINSGLSDTRNLGTNKANGDYIIYIDSDDYISSNMVEVLYDLCIKYKCCIAQCAFTRDGNMTEPIEDLRDTQIYSGKEMHLGLIGKGTSRTMACGKIFKRSLFKEVSFPSKLIHEDEAFIHKVLYRAEQMIVTNEKLYFYRKNPESIMNKKFSIKKYDILIALQDRILFYQSLDWHDLAFATSQRYSVTIIELYRKTNELITDEKTVHLEYLSKLYKENLVELKKSPYLTSEKRRLHDDWKENPLEGDTYNFFEYFSNTKI</sequence>
<comment type="similarity">
    <text evidence="1">Belongs to the glycosyltransferase 2 family.</text>
</comment>
<dbReference type="Gene3D" id="3.90.550.10">
    <property type="entry name" value="Spore Coat Polysaccharide Biosynthesis Protein SpsA, Chain A"/>
    <property type="match status" value="1"/>
</dbReference>
<dbReference type="EMBL" id="JAUSUA010000006">
    <property type="protein sequence ID" value="MDQ0208601.1"/>
    <property type="molecule type" value="Genomic_DNA"/>
</dbReference>
<evidence type="ECO:0000256" key="3">
    <source>
        <dbReference type="ARBA" id="ARBA00022679"/>
    </source>
</evidence>
<reference evidence="5 6" key="1">
    <citation type="submission" date="2023-07" db="EMBL/GenBank/DDBJ databases">
        <title>Genomic Encyclopedia of Type Strains, Phase IV (KMG-IV): sequencing the most valuable type-strain genomes for metagenomic binning, comparative biology and taxonomic classification.</title>
        <authorList>
            <person name="Goeker M."/>
        </authorList>
    </citation>
    <scope>NUCLEOTIDE SEQUENCE [LARGE SCALE GENOMIC DNA]</scope>
    <source>
        <strain evidence="5 6">DSM 19154</strain>
    </source>
</reference>
<dbReference type="CDD" id="cd00761">
    <property type="entry name" value="Glyco_tranf_GTA_type"/>
    <property type="match status" value="1"/>
</dbReference>
<evidence type="ECO:0000259" key="4">
    <source>
        <dbReference type="Pfam" id="PF00535"/>
    </source>
</evidence>
<name>A0ABT9YLI2_9BACI</name>
<dbReference type="Pfam" id="PF00535">
    <property type="entry name" value="Glycos_transf_2"/>
    <property type="match status" value="1"/>
</dbReference>
<proteinExistence type="inferred from homology"/>